<protein>
    <submittedName>
        <fullName evidence="1">Uncharacterized protein</fullName>
    </submittedName>
</protein>
<accession>A0A809RAT3</accession>
<reference evidence="1" key="1">
    <citation type="journal article" name="DNA Res.">
        <title>The physiological potential of anammox bacteria as revealed by their core genome structure.</title>
        <authorList>
            <person name="Okubo T."/>
            <person name="Toyoda A."/>
            <person name="Fukuhara K."/>
            <person name="Uchiyama I."/>
            <person name="Harigaya Y."/>
            <person name="Kuroiwa M."/>
            <person name="Suzuki T."/>
            <person name="Murakami Y."/>
            <person name="Suwa Y."/>
            <person name="Takami H."/>
        </authorList>
    </citation>
    <scope>NUCLEOTIDE SEQUENCE</scope>
    <source>
        <strain evidence="1">317325-2</strain>
    </source>
</reference>
<proteinExistence type="predicted"/>
<name>A0A809RAT3_9BACT</name>
<evidence type="ECO:0000313" key="1">
    <source>
        <dbReference type="EMBL" id="BBO23758.1"/>
    </source>
</evidence>
<gene>
    <name evidence="1" type="ORF">NPRO_13530</name>
</gene>
<dbReference type="KEGG" id="npy:NPRO_13530"/>
<sequence>MSDRLKLAFDEAAKLPEAEQDAFASFLLAELEDEKLWRKQFAASQGALAKLAAKARLEHAQGKTRPLEDLLK</sequence>
<dbReference type="EMBL" id="AP021858">
    <property type="protein sequence ID" value="BBO23758.1"/>
    <property type="molecule type" value="Genomic_DNA"/>
</dbReference>
<evidence type="ECO:0000313" key="2">
    <source>
        <dbReference type="Proteomes" id="UP000662873"/>
    </source>
</evidence>
<dbReference type="AlphaFoldDB" id="A0A809RAT3"/>
<dbReference type="Proteomes" id="UP000662873">
    <property type="component" value="Chromosome"/>
</dbReference>
<organism evidence="1 2">
    <name type="scientific">Candidatus Nitrosymbiomonas proteolyticus</name>
    <dbReference type="NCBI Taxonomy" id="2608984"/>
    <lineage>
        <taxon>Bacteria</taxon>
        <taxon>Bacillati</taxon>
        <taxon>Armatimonadota</taxon>
        <taxon>Armatimonadota incertae sedis</taxon>
        <taxon>Candidatus Nitrosymbiomonas</taxon>
    </lineage>
</organism>